<evidence type="ECO:0000256" key="2">
    <source>
        <dbReference type="ARBA" id="ARBA00022771"/>
    </source>
</evidence>
<dbReference type="PRINTS" id="PR00618">
    <property type="entry name" value="DKSAZNFINGER"/>
</dbReference>
<dbReference type="PROSITE" id="PS01102">
    <property type="entry name" value="ZF_DKSA_1"/>
    <property type="match status" value="1"/>
</dbReference>
<dbReference type="SUPFAM" id="SSF109635">
    <property type="entry name" value="DnaK suppressor protein DksA, alpha-hairpin domain"/>
    <property type="match status" value="1"/>
</dbReference>
<dbReference type="PROSITE" id="PS51128">
    <property type="entry name" value="ZF_DKSA_2"/>
    <property type="match status" value="1"/>
</dbReference>
<dbReference type="OrthoDB" id="9811543at2"/>
<accession>C1DU93</accession>
<evidence type="ECO:0000313" key="8">
    <source>
        <dbReference type="Proteomes" id="UP000001369"/>
    </source>
</evidence>
<sequence>MNHLTPQQIEELKNILIEWKNRIIEDTKQNTGEALSFEGADEMERAEAEAGRILTLRTLDRERKLLKKIEETLLKIEYGVYGICESCGAEIPYERLKARPVASLCINCKVKQEEDEE</sequence>
<dbReference type="STRING" id="204536.SULAZ_0695"/>
<organism evidence="7 8">
    <name type="scientific">Sulfurihydrogenibium azorense (strain DSM 15241 / OCM 825 / Az-Fu1)</name>
    <dbReference type="NCBI Taxonomy" id="204536"/>
    <lineage>
        <taxon>Bacteria</taxon>
        <taxon>Pseudomonadati</taxon>
        <taxon>Aquificota</taxon>
        <taxon>Aquificia</taxon>
        <taxon>Aquificales</taxon>
        <taxon>Hydrogenothermaceae</taxon>
        <taxon>Sulfurihydrogenibium</taxon>
    </lineage>
</organism>
<protein>
    <submittedName>
        <fullName evidence="7">DnaK suppressor protein</fullName>
    </submittedName>
</protein>
<dbReference type="InterPro" id="IPR020460">
    <property type="entry name" value="Znf_C4-type_bac"/>
</dbReference>
<evidence type="ECO:0000313" key="7">
    <source>
        <dbReference type="EMBL" id="ACN99420.1"/>
    </source>
</evidence>
<dbReference type="InterPro" id="IPR020458">
    <property type="entry name" value="Znf_DskA_TraR_CS"/>
</dbReference>
<dbReference type="PANTHER" id="PTHR33823:SF2">
    <property type="entry name" value="RNA POLYMERASE-BINDING TRANSCRIPTION FACTOR DKSA"/>
    <property type="match status" value="1"/>
</dbReference>
<dbReference type="InterPro" id="IPR048489">
    <property type="entry name" value="DksA_N"/>
</dbReference>
<dbReference type="InterPro" id="IPR000962">
    <property type="entry name" value="Znf_DskA_TraR"/>
</dbReference>
<keyword evidence="3" id="KW-0862">Zinc</keyword>
<feature type="zinc finger region" description="dksA C4-type" evidence="4">
    <location>
        <begin position="84"/>
        <end position="108"/>
    </location>
</feature>
<dbReference type="SUPFAM" id="SSF57716">
    <property type="entry name" value="Glucocorticoid receptor-like (DNA-binding domain)"/>
    <property type="match status" value="1"/>
</dbReference>
<feature type="domain" description="Zinc finger DksA/TraR C4-type" evidence="5">
    <location>
        <begin position="80"/>
        <end position="113"/>
    </location>
</feature>
<evidence type="ECO:0000256" key="4">
    <source>
        <dbReference type="PROSITE-ProRule" id="PRU00510"/>
    </source>
</evidence>
<evidence type="ECO:0000259" key="5">
    <source>
        <dbReference type="Pfam" id="PF01258"/>
    </source>
</evidence>
<dbReference type="Pfam" id="PF21157">
    <property type="entry name" value="DksA_N"/>
    <property type="match status" value="1"/>
</dbReference>
<dbReference type="HOGENOM" id="CLU_043144_2_1_0"/>
<dbReference type="AlphaFoldDB" id="C1DU93"/>
<dbReference type="Proteomes" id="UP000001369">
    <property type="component" value="Chromosome"/>
</dbReference>
<proteinExistence type="predicted"/>
<dbReference type="Gene3D" id="1.20.120.910">
    <property type="entry name" value="DksA, coiled-coil domain"/>
    <property type="match status" value="1"/>
</dbReference>
<dbReference type="Pfam" id="PF01258">
    <property type="entry name" value="zf-dskA_traR"/>
    <property type="match status" value="1"/>
</dbReference>
<dbReference type="EMBL" id="CP001229">
    <property type="protein sequence ID" value="ACN99420.1"/>
    <property type="molecule type" value="Genomic_DNA"/>
</dbReference>
<dbReference type="KEGG" id="saf:SULAZ_0695"/>
<dbReference type="eggNOG" id="COG1734">
    <property type="taxonomic scope" value="Bacteria"/>
</dbReference>
<keyword evidence="1" id="KW-0479">Metal-binding</keyword>
<keyword evidence="2" id="KW-0863">Zinc-finger</keyword>
<evidence type="ECO:0000259" key="6">
    <source>
        <dbReference type="Pfam" id="PF21157"/>
    </source>
</evidence>
<reference evidence="7 8" key="1">
    <citation type="journal article" date="2009" name="J. Bacteriol.">
        <title>Complete and draft genome sequences of six members of the Aquificales.</title>
        <authorList>
            <person name="Reysenbach A.L."/>
            <person name="Hamamura N."/>
            <person name="Podar M."/>
            <person name="Griffiths E."/>
            <person name="Ferreira S."/>
            <person name="Hochstein R."/>
            <person name="Heidelberg J."/>
            <person name="Johnson J."/>
            <person name="Mead D."/>
            <person name="Pohorille A."/>
            <person name="Sarmiento M."/>
            <person name="Schweighofer K."/>
            <person name="Seshadri R."/>
            <person name="Voytek M.A."/>
        </authorList>
    </citation>
    <scope>NUCLEOTIDE SEQUENCE [LARGE SCALE GENOMIC DNA]</scope>
    <source>
        <strain evidence="8">Az-Fu1 / DSM 15241 / OCM 825</strain>
    </source>
</reference>
<keyword evidence="8" id="KW-1185">Reference proteome</keyword>
<evidence type="ECO:0000256" key="1">
    <source>
        <dbReference type="ARBA" id="ARBA00022723"/>
    </source>
</evidence>
<evidence type="ECO:0000256" key="3">
    <source>
        <dbReference type="ARBA" id="ARBA00022833"/>
    </source>
</evidence>
<name>C1DU93_SULAA</name>
<dbReference type="PANTHER" id="PTHR33823">
    <property type="entry name" value="RNA POLYMERASE-BINDING TRANSCRIPTION FACTOR DKSA-RELATED"/>
    <property type="match status" value="1"/>
</dbReference>
<dbReference type="InterPro" id="IPR037187">
    <property type="entry name" value="DnaK_N"/>
</dbReference>
<dbReference type="GO" id="GO:0008270">
    <property type="term" value="F:zinc ion binding"/>
    <property type="evidence" value="ECO:0007669"/>
    <property type="project" value="UniProtKB-KW"/>
</dbReference>
<gene>
    <name evidence="7" type="primary">dksA</name>
    <name evidence="7" type="ordered locus">SULAZ_0695</name>
</gene>
<dbReference type="RefSeq" id="WP_012674737.1">
    <property type="nucleotide sequence ID" value="NC_012438.1"/>
</dbReference>
<feature type="domain" description="DnaK suppressor protein DksA N-terminal" evidence="6">
    <location>
        <begin position="8"/>
        <end position="76"/>
    </location>
</feature>